<dbReference type="PIRSF" id="PIRSF004749">
    <property type="entry name" value="Pep_def"/>
    <property type="match status" value="1"/>
</dbReference>
<dbReference type="NCBIfam" id="TIGR00079">
    <property type="entry name" value="pept_deformyl"/>
    <property type="match status" value="1"/>
</dbReference>
<dbReference type="PANTHER" id="PTHR10458">
    <property type="entry name" value="PEPTIDE DEFORMYLASE"/>
    <property type="match status" value="1"/>
</dbReference>
<dbReference type="EMBL" id="UINC01093097">
    <property type="protein sequence ID" value="SVC47241.1"/>
    <property type="molecule type" value="Genomic_DNA"/>
</dbReference>
<dbReference type="PANTHER" id="PTHR10458:SF22">
    <property type="entry name" value="PEPTIDE DEFORMYLASE"/>
    <property type="match status" value="1"/>
</dbReference>
<evidence type="ECO:0000313" key="2">
    <source>
        <dbReference type="EMBL" id="SVC47241.1"/>
    </source>
</evidence>
<evidence type="ECO:0008006" key="3">
    <source>
        <dbReference type="Google" id="ProtNLM"/>
    </source>
</evidence>
<dbReference type="CDD" id="cd00487">
    <property type="entry name" value="Pep_deformylase"/>
    <property type="match status" value="1"/>
</dbReference>
<comment type="similarity">
    <text evidence="1">Belongs to the polypeptide deformylase family.</text>
</comment>
<gene>
    <name evidence="2" type="ORF">METZ01_LOCUS300095</name>
</gene>
<dbReference type="PRINTS" id="PR01576">
    <property type="entry name" value="PDEFORMYLASE"/>
</dbReference>
<dbReference type="GO" id="GO:0042586">
    <property type="term" value="F:peptide deformylase activity"/>
    <property type="evidence" value="ECO:0007669"/>
    <property type="project" value="InterPro"/>
</dbReference>
<name>A0A382MJ02_9ZZZZ</name>
<dbReference type="InterPro" id="IPR036821">
    <property type="entry name" value="Peptide_deformylase_sf"/>
</dbReference>
<dbReference type="Pfam" id="PF01327">
    <property type="entry name" value="Pep_deformylase"/>
    <property type="match status" value="1"/>
</dbReference>
<dbReference type="Gene3D" id="3.90.45.10">
    <property type="entry name" value="Peptide deformylase"/>
    <property type="match status" value="1"/>
</dbReference>
<dbReference type="SUPFAM" id="SSF56420">
    <property type="entry name" value="Peptide deformylase"/>
    <property type="match status" value="1"/>
</dbReference>
<evidence type="ECO:0000256" key="1">
    <source>
        <dbReference type="ARBA" id="ARBA00010759"/>
    </source>
</evidence>
<protein>
    <recommendedName>
        <fullName evidence="3">Peptide deformylase</fullName>
    </recommendedName>
</protein>
<dbReference type="AlphaFoldDB" id="A0A382MJ02"/>
<reference evidence="2" key="1">
    <citation type="submission" date="2018-05" db="EMBL/GenBank/DDBJ databases">
        <authorList>
            <person name="Lanie J.A."/>
            <person name="Ng W.-L."/>
            <person name="Kazmierczak K.M."/>
            <person name="Andrzejewski T.M."/>
            <person name="Davidsen T.M."/>
            <person name="Wayne K.J."/>
            <person name="Tettelin H."/>
            <person name="Glass J.I."/>
            <person name="Rusch D."/>
            <person name="Podicherti R."/>
            <person name="Tsui H.-C.T."/>
            <person name="Winkler M.E."/>
        </authorList>
    </citation>
    <scope>NUCLEOTIDE SEQUENCE</scope>
</reference>
<dbReference type="InterPro" id="IPR023635">
    <property type="entry name" value="Peptide_deformylase"/>
</dbReference>
<dbReference type="HAMAP" id="MF_00163">
    <property type="entry name" value="Pep_deformylase"/>
    <property type="match status" value="1"/>
</dbReference>
<proteinExistence type="inferred from homology"/>
<accession>A0A382MJ02</accession>
<sequence length="158" mass="18343">MRKRGLAFDFDNPQEDPKELTKELVEAMYKYEGLGLSACQIGVDLKVFSMIYDDKPIICFNPRITEYSEETTYIREGCLSFPGLWFPVERAHGVAVTFANEDGENMSGGFSQLSAKVFQHEYDHMLGKLYIDKVYGYKLRNARKKQNLWLRKRKNNGH</sequence>
<organism evidence="2">
    <name type="scientific">marine metagenome</name>
    <dbReference type="NCBI Taxonomy" id="408172"/>
    <lineage>
        <taxon>unclassified sequences</taxon>
        <taxon>metagenomes</taxon>
        <taxon>ecological metagenomes</taxon>
    </lineage>
</organism>